<protein>
    <recommendedName>
        <fullName evidence="2">Glycosyl hydrolase-like 10 domain-containing protein</fullName>
    </recommendedName>
</protein>
<dbReference type="InterPro" id="IPR052177">
    <property type="entry name" value="Divisome_Glycosyl_Hydrolase"/>
</dbReference>
<proteinExistence type="predicted"/>
<comment type="caution">
    <text evidence="3">The sequence shown here is derived from an EMBL/GenBank/DDBJ whole genome shotgun (WGS) entry which is preliminary data.</text>
</comment>
<keyword evidence="1" id="KW-0732">Signal</keyword>
<keyword evidence="4" id="KW-1185">Reference proteome</keyword>
<gene>
    <name evidence="3" type="ORF">C7B64_08695</name>
</gene>
<dbReference type="AlphaFoldDB" id="A0A2T1C543"/>
<dbReference type="InterPro" id="IPR017853">
    <property type="entry name" value="GH"/>
</dbReference>
<reference evidence="3 4" key="2">
    <citation type="submission" date="2018-03" db="EMBL/GenBank/DDBJ databases">
        <title>The ancient ancestry and fast evolution of plastids.</title>
        <authorList>
            <person name="Moore K.R."/>
            <person name="Magnabosco C."/>
            <person name="Momper L."/>
            <person name="Gold D.A."/>
            <person name="Bosak T."/>
            <person name="Fournier G.P."/>
        </authorList>
    </citation>
    <scope>NUCLEOTIDE SEQUENCE [LARGE SCALE GENOMIC DNA]</scope>
    <source>
        <strain evidence="3 4">CCAP 1448/3</strain>
    </source>
</reference>
<evidence type="ECO:0000259" key="2">
    <source>
        <dbReference type="Pfam" id="PF02638"/>
    </source>
</evidence>
<accession>A0A2T1C543</accession>
<sequence length="499" mass="56961">MLINKLLFGNQYRLKRHLWIGLLLGSTLFQIGGKIPLSQAKTLGYCQQVKDAIAQKHQLLNSSLQGNRNARTRYQKLLKNHAQDLQECRRQTWPPSQGIWLRLYACDLRPGYIEEILDRIVNRGYNKVYVEVLGDSQVLLPVADNPTPWPSVVRSPGQERADLLAQAIQKGRERGLKVYAWMFSMNFGYTYSLRPDRQGAIARNGKGETAVITTSEGSQAFVDPYNLQAKTDYNKLVKSVLRRRPDGVLFDYIRYPRGEGSNSVVSKVQDLWIYGDAAFNALYNRGLNNKGKDLIRRFASRGYITAGDVRQLDQLYPSEGSPLWQGRNPAPQEMQLPPEARQPVWQWELWQLSVAHAAQGVLDFLATAMYPVQKQGLITGAVFFPDANQPVRQTGYDSRLQPWDRFPKNMEWHPMLYAVCNSSACISEQLQRVLQQATSQTRVSPVLAGVWGKKWNNKPPLETQMASLRQFSPKVESVSHFAFSWQEPKFTQERQSCRP</sequence>
<reference evidence="3 4" key="1">
    <citation type="submission" date="2018-02" db="EMBL/GenBank/DDBJ databases">
        <authorList>
            <person name="Cohen D.B."/>
            <person name="Kent A.D."/>
        </authorList>
    </citation>
    <scope>NUCLEOTIDE SEQUENCE [LARGE SCALE GENOMIC DNA]</scope>
    <source>
        <strain evidence="3 4">CCAP 1448/3</strain>
    </source>
</reference>
<dbReference type="PANTHER" id="PTHR43405">
    <property type="entry name" value="GLYCOSYL HYDROLASE DIGH"/>
    <property type="match status" value="1"/>
</dbReference>
<feature type="domain" description="Glycosyl hydrolase-like 10" evidence="2">
    <location>
        <begin position="121"/>
        <end position="262"/>
    </location>
</feature>
<dbReference type="Gene3D" id="3.20.20.80">
    <property type="entry name" value="Glycosidases"/>
    <property type="match status" value="1"/>
</dbReference>
<evidence type="ECO:0000256" key="1">
    <source>
        <dbReference type="ARBA" id="ARBA00022729"/>
    </source>
</evidence>
<evidence type="ECO:0000313" key="4">
    <source>
        <dbReference type="Proteomes" id="UP000238762"/>
    </source>
</evidence>
<name>A0A2T1C543_9CYAN</name>
<dbReference type="PANTHER" id="PTHR43405:SF1">
    <property type="entry name" value="GLYCOSYL HYDROLASE DIGH"/>
    <property type="match status" value="1"/>
</dbReference>
<dbReference type="SUPFAM" id="SSF51445">
    <property type="entry name" value="(Trans)glycosidases"/>
    <property type="match status" value="1"/>
</dbReference>
<evidence type="ECO:0000313" key="3">
    <source>
        <dbReference type="EMBL" id="PSB03405.1"/>
    </source>
</evidence>
<organism evidence="3 4">
    <name type="scientific">Merismopedia glauca CCAP 1448/3</name>
    <dbReference type="NCBI Taxonomy" id="1296344"/>
    <lineage>
        <taxon>Bacteria</taxon>
        <taxon>Bacillati</taxon>
        <taxon>Cyanobacteriota</taxon>
        <taxon>Cyanophyceae</taxon>
        <taxon>Synechococcales</taxon>
        <taxon>Merismopediaceae</taxon>
        <taxon>Merismopedia</taxon>
    </lineage>
</organism>
<dbReference type="OrthoDB" id="418487at2"/>
<dbReference type="Pfam" id="PF02638">
    <property type="entry name" value="GHL10"/>
    <property type="match status" value="1"/>
</dbReference>
<dbReference type="EMBL" id="PVWJ01000033">
    <property type="protein sequence ID" value="PSB03405.1"/>
    <property type="molecule type" value="Genomic_DNA"/>
</dbReference>
<dbReference type="InterPro" id="IPR003790">
    <property type="entry name" value="GHL10"/>
</dbReference>
<dbReference type="RefSeq" id="WP_106288253.1">
    <property type="nucleotide sequence ID" value="NZ_CAWNTC010000005.1"/>
</dbReference>
<dbReference type="Proteomes" id="UP000238762">
    <property type="component" value="Unassembled WGS sequence"/>
</dbReference>